<feature type="transmembrane region" description="Helical" evidence="7">
    <location>
        <begin position="236"/>
        <end position="269"/>
    </location>
</feature>
<evidence type="ECO:0000256" key="5">
    <source>
        <dbReference type="ARBA" id="ARBA00023157"/>
    </source>
</evidence>
<comment type="caution">
    <text evidence="9">The sequence shown here is derived from an EMBL/GenBank/DDBJ whole genome shotgun (WGS) entry which is preliminary data.</text>
</comment>
<organism evidence="9 10">
    <name type="scientific">Flavobacterium oncorhynchi</name>
    <dbReference type="NCBI Taxonomy" id="728056"/>
    <lineage>
        <taxon>Bacteria</taxon>
        <taxon>Pseudomonadati</taxon>
        <taxon>Bacteroidota</taxon>
        <taxon>Flavobacteriia</taxon>
        <taxon>Flavobacteriales</taxon>
        <taxon>Flavobacteriaceae</taxon>
        <taxon>Flavobacterium</taxon>
    </lineage>
</organism>
<dbReference type="GO" id="GO:0019842">
    <property type="term" value="F:vitamin binding"/>
    <property type="evidence" value="ECO:0007669"/>
    <property type="project" value="TreeGrafter"/>
</dbReference>
<feature type="transmembrane region" description="Helical" evidence="7">
    <location>
        <begin position="310"/>
        <end position="329"/>
    </location>
</feature>
<keyword evidence="3 7" id="KW-1133">Transmembrane helix</keyword>
<feature type="transmembrane region" description="Helical" evidence="7">
    <location>
        <begin position="118"/>
        <end position="139"/>
    </location>
</feature>
<evidence type="ECO:0000256" key="1">
    <source>
        <dbReference type="ARBA" id="ARBA00004127"/>
    </source>
</evidence>
<feature type="transmembrane region" description="Helical" evidence="7">
    <location>
        <begin position="208"/>
        <end position="229"/>
    </location>
</feature>
<dbReference type="InterPro" id="IPR007782">
    <property type="entry name" value="VKG_COase"/>
</dbReference>
<sequence length="459" mass="54758">MEINHESRLQKYLNAYSESSTLAFFRLAFGFMMFFSLIRFVSYGWIEQFYIQPQFHFTYYGFEWIKPLGNCTYLLFLFAGIAALFVAIGYQYKLAIITFFLSFTYIEFMDKTTYLNHYYFITVLSFIMIFLPANANFSVDAYRSPKMAYQKIPRWTVDILKLLLGIVYFYAGLAKLNSDWLFKAMPLRIWLPNNSNLPIIGTFLNANWVHFAFSWTGMIYDLTIPFLLLYKRTRTFAFVLVVFFHILTKILFPIGVFPYVMIVCSLLFFESPFHKKVLEYITKLLRLNILVFENGKEKIQNLNAIYKTKLVVITCFLVFQIVFPFRYLLYKDELFWTEEGFRFSWRVMLMEKAGYTQFTVTDAKTKETIMVNNRNFLTIFQEKQMAFQPDFILEYAHYLHDYYQELGYVNPEVRVESYVAINGRLSKPYIDPKINLAKEYESFQHKNWILPFNDEIKGL</sequence>
<evidence type="ECO:0000259" key="8">
    <source>
        <dbReference type="SMART" id="SM00752"/>
    </source>
</evidence>
<dbReference type="InterPro" id="IPR011020">
    <property type="entry name" value="HTTM-like"/>
</dbReference>
<gene>
    <name evidence="9" type="ORF">B0A75_11950</name>
</gene>
<dbReference type="InterPro" id="IPR053935">
    <property type="entry name" value="VKGC_lumenal_dom"/>
</dbReference>
<evidence type="ECO:0000313" key="10">
    <source>
        <dbReference type="Proteomes" id="UP000198336"/>
    </source>
</evidence>
<evidence type="ECO:0000313" key="9">
    <source>
        <dbReference type="EMBL" id="OXA99133.1"/>
    </source>
</evidence>
<feature type="transmembrane region" description="Helical" evidence="7">
    <location>
        <begin position="73"/>
        <end position="106"/>
    </location>
</feature>
<dbReference type="GO" id="GO:0008488">
    <property type="term" value="F:gamma-glutamyl carboxylase activity"/>
    <property type="evidence" value="ECO:0007669"/>
    <property type="project" value="InterPro"/>
</dbReference>
<evidence type="ECO:0000256" key="4">
    <source>
        <dbReference type="ARBA" id="ARBA00023136"/>
    </source>
</evidence>
<keyword evidence="2 7" id="KW-0812">Transmembrane</keyword>
<feature type="domain" description="HTTM-like" evidence="8">
    <location>
        <begin position="14"/>
        <end position="273"/>
    </location>
</feature>
<name>A0A226HY55_9FLAO</name>
<comment type="subcellular location">
    <subcellularLocation>
        <location evidence="1">Endomembrane system</location>
        <topology evidence="1">Multi-pass membrane protein</topology>
    </subcellularLocation>
</comment>
<dbReference type="Pfam" id="PF22777">
    <property type="entry name" value="VKGC_lumenal_dom"/>
    <property type="match status" value="1"/>
</dbReference>
<evidence type="ECO:0000256" key="6">
    <source>
        <dbReference type="ARBA" id="ARBA00023239"/>
    </source>
</evidence>
<evidence type="ECO:0000256" key="2">
    <source>
        <dbReference type="ARBA" id="ARBA00022692"/>
    </source>
</evidence>
<dbReference type="PANTHER" id="PTHR12639:SF7">
    <property type="entry name" value="HTTM DOMAIN-CONTAINING PROTEIN"/>
    <property type="match status" value="1"/>
</dbReference>
<keyword evidence="4 7" id="KW-0472">Membrane</keyword>
<keyword evidence="5" id="KW-1015">Disulfide bond</keyword>
<feature type="transmembrane region" description="Helical" evidence="7">
    <location>
        <begin position="23"/>
        <end position="46"/>
    </location>
</feature>
<protein>
    <submittedName>
        <fullName evidence="9">HTTM domain-containing protein</fullName>
    </submittedName>
</protein>
<dbReference type="AlphaFoldDB" id="A0A226HY55"/>
<evidence type="ECO:0000256" key="3">
    <source>
        <dbReference type="ARBA" id="ARBA00022989"/>
    </source>
</evidence>
<dbReference type="Pfam" id="PF05090">
    <property type="entry name" value="HTTM"/>
    <property type="match status" value="1"/>
</dbReference>
<dbReference type="InterPro" id="IPR053934">
    <property type="entry name" value="HTTM_dom"/>
</dbReference>
<dbReference type="Proteomes" id="UP000198336">
    <property type="component" value="Unassembled WGS sequence"/>
</dbReference>
<feature type="transmembrane region" description="Helical" evidence="7">
    <location>
        <begin position="159"/>
        <end position="176"/>
    </location>
</feature>
<proteinExistence type="predicted"/>
<keyword evidence="6" id="KW-0456">Lyase</keyword>
<keyword evidence="10" id="KW-1185">Reference proteome</keyword>
<dbReference type="RefSeq" id="WP_089054515.1">
    <property type="nucleotide sequence ID" value="NZ_MUHA01000016.1"/>
</dbReference>
<dbReference type="SMART" id="SM00752">
    <property type="entry name" value="HTTM"/>
    <property type="match status" value="1"/>
</dbReference>
<accession>A0A226HY55</accession>
<dbReference type="PANTHER" id="PTHR12639">
    <property type="entry name" value="VITAMIN K-DEPENDENT GAMMA-CARBOXYLASE"/>
    <property type="match status" value="1"/>
</dbReference>
<reference evidence="9 10" key="1">
    <citation type="submission" date="2016-11" db="EMBL/GenBank/DDBJ databases">
        <title>Whole genomes of Flavobacteriaceae.</title>
        <authorList>
            <person name="Stine C."/>
            <person name="Li C."/>
            <person name="Tadesse D."/>
        </authorList>
    </citation>
    <scope>NUCLEOTIDE SEQUENCE [LARGE SCALE GENOMIC DNA]</scope>
    <source>
        <strain evidence="9 10">CCUG 59446</strain>
    </source>
</reference>
<evidence type="ECO:0000256" key="7">
    <source>
        <dbReference type="SAM" id="Phobius"/>
    </source>
</evidence>
<dbReference type="GO" id="GO:0012505">
    <property type="term" value="C:endomembrane system"/>
    <property type="evidence" value="ECO:0007669"/>
    <property type="project" value="UniProtKB-SubCell"/>
</dbReference>
<dbReference type="EMBL" id="MUHA01000016">
    <property type="protein sequence ID" value="OXA99133.1"/>
    <property type="molecule type" value="Genomic_DNA"/>
</dbReference>